<dbReference type="Proteomes" id="UP000241193">
    <property type="component" value="Unassembled WGS sequence"/>
</dbReference>
<evidence type="ECO:0000256" key="1">
    <source>
        <dbReference type="PIRSR" id="PIRSR601310-1"/>
    </source>
</evidence>
<gene>
    <name evidence="5" type="ORF">C8261_09350</name>
</gene>
<proteinExistence type="predicted"/>
<dbReference type="PANTHER" id="PTHR46648:SF1">
    <property type="entry name" value="ADENOSINE 5'-MONOPHOSPHORAMIDASE HNT1"/>
    <property type="match status" value="1"/>
</dbReference>
<accession>A0A2T4IFG3</accession>
<dbReference type="InterPro" id="IPR036265">
    <property type="entry name" value="HIT-like_sf"/>
</dbReference>
<reference evidence="5 6" key="1">
    <citation type="submission" date="2018-03" db="EMBL/GenBank/DDBJ databases">
        <authorList>
            <person name="Keele B.F."/>
        </authorList>
    </citation>
    <scope>NUCLEOTIDE SEQUENCE [LARGE SCALE GENOMIC DNA]</scope>
    <source>
        <strain evidence="5 6">D20</strain>
    </source>
</reference>
<dbReference type="RefSeq" id="WP_107493431.1">
    <property type="nucleotide sequence ID" value="NZ_PZKC01000006.1"/>
</dbReference>
<feature type="short sequence motif" description="Histidine triad motif" evidence="2 3">
    <location>
        <begin position="106"/>
        <end position="110"/>
    </location>
</feature>
<dbReference type="InterPro" id="IPR019808">
    <property type="entry name" value="Histidine_triad_CS"/>
</dbReference>
<comment type="caution">
    <text evidence="5">The sequence shown here is derived from an EMBL/GenBank/DDBJ whole genome shotgun (WGS) entry which is preliminary data.</text>
</comment>
<sequence length="148" mass="16026">MPMFVDTSPPGQCIFCRLVAGEIPAARVHEDELTLAFMDIGQVNPGHVLVAVKRHAATLLDLTEEEAAAAMRTARRVALAVREAFDPPGITLLQANGKEGDQTVFHFHLHVVSRHGDDGIALSWPRKDPPFAVLQGYAERLRGVLAAG</sequence>
<dbReference type="GO" id="GO:0003824">
    <property type="term" value="F:catalytic activity"/>
    <property type="evidence" value="ECO:0007669"/>
    <property type="project" value="InterPro"/>
</dbReference>
<dbReference type="AlphaFoldDB" id="A0A2T4IFG3"/>
<name>A0A2T4IFG3_9RHOO</name>
<evidence type="ECO:0000256" key="3">
    <source>
        <dbReference type="PROSITE-ProRule" id="PRU00464"/>
    </source>
</evidence>
<dbReference type="EMBL" id="PZKC01000006">
    <property type="protein sequence ID" value="PTD96497.1"/>
    <property type="molecule type" value="Genomic_DNA"/>
</dbReference>
<feature type="active site" description="Tele-AMP-histidine intermediate" evidence="1">
    <location>
        <position position="108"/>
    </location>
</feature>
<evidence type="ECO:0000259" key="4">
    <source>
        <dbReference type="PROSITE" id="PS51084"/>
    </source>
</evidence>
<dbReference type="SUPFAM" id="SSF54197">
    <property type="entry name" value="HIT-like"/>
    <property type="match status" value="1"/>
</dbReference>
<dbReference type="InterPro" id="IPR011146">
    <property type="entry name" value="HIT-like"/>
</dbReference>
<dbReference type="Gene3D" id="3.30.428.10">
    <property type="entry name" value="HIT-like"/>
    <property type="match status" value="1"/>
</dbReference>
<dbReference type="Pfam" id="PF01230">
    <property type="entry name" value="HIT"/>
    <property type="match status" value="1"/>
</dbReference>
<dbReference type="PANTHER" id="PTHR46648">
    <property type="entry name" value="HIT FAMILY PROTEIN 1"/>
    <property type="match status" value="1"/>
</dbReference>
<feature type="domain" description="HIT" evidence="4">
    <location>
        <begin position="14"/>
        <end position="121"/>
    </location>
</feature>
<keyword evidence="6" id="KW-1185">Reference proteome</keyword>
<dbReference type="GO" id="GO:0009117">
    <property type="term" value="P:nucleotide metabolic process"/>
    <property type="evidence" value="ECO:0007669"/>
    <property type="project" value="TreeGrafter"/>
</dbReference>
<dbReference type="PROSITE" id="PS00892">
    <property type="entry name" value="HIT_1"/>
    <property type="match status" value="1"/>
</dbReference>
<dbReference type="PROSITE" id="PS51084">
    <property type="entry name" value="HIT_2"/>
    <property type="match status" value="1"/>
</dbReference>
<evidence type="ECO:0000313" key="6">
    <source>
        <dbReference type="Proteomes" id="UP000241193"/>
    </source>
</evidence>
<dbReference type="PRINTS" id="PR00332">
    <property type="entry name" value="HISTRIAD"/>
</dbReference>
<evidence type="ECO:0000313" key="5">
    <source>
        <dbReference type="EMBL" id="PTD96497.1"/>
    </source>
</evidence>
<dbReference type="OrthoDB" id="9784774at2"/>
<dbReference type="InterPro" id="IPR001310">
    <property type="entry name" value="Histidine_triad_HIT"/>
</dbReference>
<protein>
    <submittedName>
        <fullName evidence="5">HIT family protein</fullName>
    </submittedName>
</protein>
<evidence type="ECO:0000256" key="2">
    <source>
        <dbReference type="PIRSR" id="PIRSR601310-3"/>
    </source>
</evidence>
<organism evidence="5 6">
    <name type="scientific">Pseudothauera lacus</name>
    <dbReference type="NCBI Taxonomy" id="2136175"/>
    <lineage>
        <taxon>Bacteria</taxon>
        <taxon>Pseudomonadati</taxon>
        <taxon>Pseudomonadota</taxon>
        <taxon>Betaproteobacteria</taxon>
        <taxon>Rhodocyclales</taxon>
        <taxon>Zoogloeaceae</taxon>
        <taxon>Pseudothauera</taxon>
    </lineage>
</organism>
<reference evidence="5 6" key="2">
    <citation type="submission" date="2018-04" db="EMBL/GenBank/DDBJ databases">
        <title>Thauera lacus sp. nov., isolated from an saline lake in Inner Mongolia, China.</title>
        <authorList>
            <person name="Liang Q.-Y."/>
        </authorList>
    </citation>
    <scope>NUCLEOTIDE SEQUENCE [LARGE SCALE GENOMIC DNA]</scope>
    <source>
        <strain evidence="5 6">D20</strain>
    </source>
</reference>